<dbReference type="AlphaFoldDB" id="A0A8D0DVC9"/>
<organism evidence="9 10">
    <name type="scientific">Salvator merianae</name>
    <name type="common">Argentine black and white tegu</name>
    <name type="synonym">Tupinambis merianae</name>
    <dbReference type="NCBI Taxonomy" id="96440"/>
    <lineage>
        <taxon>Eukaryota</taxon>
        <taxon>Metazoa</taxon>
        <taxon>Chordata</taxon>
        <taxon>Craniata</taxon>
        <taxon>Vertebrata</taxon>
        <taxon>Euteleostomi</taxon>
        <taxon>Lepidosauria</taxon>
        <taxon>Squamata</taxon>
        <taxon>Bifurcata</taxon>
        <taxon>Unidentata</taxon>
        <taxon>Episquamata</taxon>
        <taxon>Laterata</taxon>
        <taxon>Teiioidea</taxon>
        <taxon>Teiidae</taxon>
        <taxon>Salvator</taxon>
    </lineage>
</organism>
<feature type="coiled-coil region" evidence="8">
    <location>
        <begin position="550"/>
        <end position="694"/>
    </location>
</feature>
<reference evidence="9" key="1">
    <citation type="submission" date="2025-08" db="UniProtKB">
        <authorList>
            <consortium name="Ensembl"/>
        </authorList>
    </citation>
    <scope>IDENTIFICATION</scope>
</reference>
<dbReference type="GO" id="GO:0005814">
    <property type="term" value="C:centriole"/>
    <property type="evidence" value="ECO:0007669"/>
    <property type="project" value="UniProtKB-SubCell"/>
</dbReference>
<feature type="coiled-coil region" evidence="8">
    <location>
        <begin position="166"/>
        <end position="213"/>
    </location>
</feature>
<proteinExistence type="inferred from homology"/>
<comment type="subcellular location">
    <subcellularLocation>
        <location evidence="2">Cell projection</location>
        <location evidence="2">Cilium</location>
    </subcellularLocation>
    <subcellularLocation>
        <location evidence="1">Cytoplasm</location>
        <location evidence="1">Cytoskeleton</location>
        <location evidence="1">Microtubule organizing center</location>
        <location evidence="1">Centrosome</location>
        <location evidence="1">Centriole</location>
    </subcellularLocation>
</comment>
<evidence type="ECO:0000313" key="10">
    <source>
        <dbReference type="Proteomes" id="UP000694421"/>
    </source>
</evidence>
<protein>
    <submittedName>
        <fullName evidence="9">Outer dense fiber of sperm tails 2 like</fullName>
    </submittedName>
</protein>
<evidence type="ECO:0000256" key="4">
    <source>
        <dbReference type="ARBA" id="ARBA00022490"/>
    </source>
</evidence>
<keyword evidence="6" id="KW-0206">Cytoskeleton</keyword>
<evidence type="ECO:0000256" key="6">
    <source>
        <dbReference type="ARBA" id="ARBA00023212"/>
    </source>
</evidence>
<dbReference type="OMA" id="YKHQMLA"/>
<dbReference type="PANTHER" id="PTHR23162">
    <property type="entry name" value="OUTER DENSE FIBER OF SPERM TAILS 2"/>
    <property type="match status" value="1"/>
</dbReference>
<keyword evidence="5 8" id="KW-0175">Coiled coil</keyword>
<keyword evidence="7" id="KW-0966">Cell projection</keyword>
<dbReference type="GO" id="GO:0034451">
    <property type="term" value="C:centriolar satellite"/>
    <property type="evidence" value="ECO:0007669"/>
    <property type="project" value="Ensembl"/>
</dbReference>
<comment type="similarity">
    <text evidence="3">Belongs to the ODF2 family.</text>
</comment>
<evidence type="ECO:0000256" key="5">
    <source>
        <dbReference type="ARBA" id="ARBA00023054"/>
    </source>
</evidence>
<keyword evidence="4" id="KW-0963">Cytoplasm</keyword>
<accession>A0A8D0DVC9</accession>
<dbReference type="Proteomes" id="UP000694421">
    <property type="component" value="Unplaced"/>
</dbReference>
<evidence type="ECO:0000256" key="2">
    <source>
        <dbReference type="ARBA" id="ARBA00004138"/>
    </source>
</evidence>
<feature type="coiled-coil region" evidence="8">
    <location>
        <begin position="249"/>
        <end position="480"/>
    </location>
</feature>
<evidence type="ECO:0000256" key="8">
    <source>
        <dbReference type="SAM" id="Coils"/>
    </source>
</evidence>
<dbReference type="Ensembl" id="ENSSMRT00000026144.1">
    <property type="protein sequence ID" value="ENSSMRP00000022353.1"/>
    <property type="gene ID" value="ENSSMRG00000017368.1"/>
</dbReference>
<dbReference type="PANTHER" id="PTHR23162:SF7">
    <property type="entry name" value="PROTEIN BCAP"/>
    <property type="match status" value="1"/>
</dbReference>
<dbReference type="GeneTree" id="ENSGT00530000063497"/>
<keyword evidence="10" id="KW-1185">Reference proteome</keyword>
<evidence type="ECO:0000256" key="3">
    <source>
        <dbReference type="ARBA" id="ARBA00009316"/>
    </source>
</evidence>
<evidence type="ECO:0000256" key="1">
    <source>
        <dbReference type="ARBA" id="ARBA00004114"/>
    </source>
</evidence>
<dbReference type="InterPro" id="IPR026099">
    <property type="entry name" value="Odf2-rel"/>
</dbReference>
<evidence type="ECO:0000313" key="9">
    <source>
        <dbReference type="Ensembl" id="ENSSMRP00000022353.1"/>
    </source>
</evidence>
<sequence>MSYLTSGEAELLYSVIQSCDLDCNKDHLGTVTSSQLGEYLNEEGSSSDKHVPGSLEKECWSSYSRLVDKHRTRMKEFLPCLKGASDDSSFEESQSEGEQKRLIEEAVNDEIAFREQLYEAELAIGSAEMFLPLFKETLDRISKACYISASDMVKISIQDDLLVKELEVLKNMKRLLQQLLRTSKEREIIGEQIEDSIQKLTERETEAAVLKNEVIQKERYILELSLVFEKEKANVLKASRRSESVQSVQTHLQCQIQRKEAENNQLRTKLETIEKKITEWKLQSGECKQQILAEKERREERRKGLKRAASVQKQRAEHLKATVESLISKIREKEIQLSEVLSACNVWKSHHETVVDEKTRLEVQAEALKRQIAEHVMELKRIQENGRKSKNEILRQLKSVSSENERLSLENGKLKASLTALEVSVISAEAELVSLNEEAQQQDNLIEQYKTEVKKLEMEAEELKTRYEKVIHESKKLTEDKDLERDEMRGQTEARLKELKHSRDLQRTAEEKLQKCQESLLTCQKSCVDKSRTLRELQAQVGDNDGFLKQLSLEEENRNIQIKFDEVERKLEEMELKNKELENQLANQEECLQKTELQFKEKVADCSSLARQLEAALEDGRKKLSEEVEKITSKEQLFKVKILDLENELRRKKEEQKRLSKSLDTKEKHQEMALKELEHSLQRSENQNQSIQNYVTFLKTSYVKTVQFAFQRILE</sequence>
<reference evidence="9" key="2">
    <citation type="submission" date="2025-09" db="UniProtKB">
        <authorList>
            <consortium name="Ensembl"/>
        </authorList>
    </citation>
    <scope>IDENTIFICATION</scope>
</reference>
<dbReference type="GO" id="GO:0036064">
    <property type="term" value="C:ciliary basal body"/>
    <property type="evidence" value="ECO:0007669"/>
    <property type="project" value="Ensembl"/>
</dbReference>
<dbReference type="GO" id="GO:1902018">
    <property type="term" value="P:negative regulation of cilium assembly"/>
    <property type="evidence" value="ECO:0007669"/>
    <property type="project" value="Ensembl"/>
</dbReference>
<evidence type="ECO:0000256" key="7">
    <source>
        <dbReference type="ARBA" id="ARBA00023273"/>
    </source>
</evidence>
<name>A0A8D0DVC9_SALMN</name>